<dbReference type="EMBL" id="CP022685">
    <property type="protein sequence ID" value="ATL27864.1"/>
    <property type="molecule type" value="Genomic_DNA"/>
</dbReference>
<reference evidence="2 3" key="1">
    <citation type="submission" date="2017-08" db="EMBL/GenBank/DDBJ databases">
        <title>Complete Genome Sequence of Streptomyces formicae KY5, the formicamycin producer.</title>
        <authorList>
            <person name="Holmes N.A."/>
            <person name="Devine R."/>
            <person name="Qin Z."/>
            <person name="Seipke R.F."/>
            <person name="Wilkinson B."/>
            <person name="Hutchings M.I."/>
        </authorList>
    </citation>
    <scope>NUCLEOTIDE SEQUENCE [LARGE SCALE GENOMIC DNA]</scope>
    <source>
        <strain evidence="2 3">KY5</strain>
    </source>
</reference>
<dbReference type="KEGG" id="sfk:KY5_2846c"/>
<dbReference type="Proteomes" id="UP000221011">
    <property type="component" value="Chromosome"/>
</dbReference>
<dbReference type="InterPro" id="IPR006311">
    <property type="entry name" value="TAT_signal"/>
</dbReference>
<name>A0A291Q8V6_9ACTN</name>
<organism evidence="2 3">
    <name type="scientific">Streptomyces formicae</name>
    <dbReference type="NCBI Taxonomy" id="1616117"/>
    <lineage>
        <taxon>Bacteria</taxon>
        <taxon>Bacillati</taxon>
        <taxon>Actinomycetota</taxon>
        <taxon>Actinomycetes</taxon>
        <taxon>Kitasatosporales</taxon>
        <taxon>Streptomycetaceae</taxon>
        <taxon>Streptomyces</taxon>
    </lineage>
</organism>
<dbReference type="PROSITE" id="PS51318">
    <property type="entry name" value="TAT"/>
    <property type="match status" value="1"/>
</dbReference>
<accession>A0A291Q8V6</accession>
<keyword evidence="1" id="KW-0732">Signal</keyword>
<protein>
    <submittedName>
        <fullName evidence="2">Putative secreted protein</fullName>
    </submittedName>
</protein>
<evidence type="ECO:0000313" key="2">
    <source>
        <dbReference type="EMBL" id="ATL27864.1"/>
    </source>
</evidence>
<gene>
    <name evidence="2" type="ORF">KY5_2846c</name>
</gene>
<dbReference type="AlphaFoldDB" id="A0A291Q8V6"/>
<sequence>MKKSTRGALAVALACAAAAGAGAGTAAQAAEQPSVTVPLNGLEYALDMEAPELTTGVPVPLPGEGLDGPRYAQDSLLPERAVPRFPVSGVLPDTQLSAPLTDMLGEDTVESVGAEARGSSVEAVTPSPNLDLPLTAPQPELWGLPAPKLPNAGIEAPELRAQPAANLGLA</sequence>
<evidence type="ECO:0000256" key="1">
    <source>
        <dbReference type="SAM" id="SignalP"/>
    </source>
</evidence>
<keyword evidence="3" id="KW-1185">Reference proteome</keyword>
<dbReference type="RefSeq" id="WP_098242617.1">
    <property type="nucleotide sequence ID" value="NZ_CP022685.1"/>
</dbReference>
<proteinExistence type="predicted"/>
<feature type="chain" id="PRO_5038683458" evidence="1">
    <location>
        <begin position="24"/>
        <end position="170"/>
    </location>
</feature>
<feature type="signal peptide" evidence="1">
    <location>
        <begin position="1"/>
        <end position="23"/>
    </location>
</feature>
<evidence type="ECO:0000313" key="3">
    <source>
        <dbReference type="Proteomes" id="UP000221011"/>
    </source>
</evidence>